<accession>A0ABQ6MZX5</accession>
<feature type="compositionally biased region" description="Basic and acidic residues" evidence="8">
    <location>
        <begin position="363"/>
        <end position="372"/>
    </location>
</feature>
<evidence type="ECO:0000256" key="5">
    <source>
        <dbReference type="ARBA" id="ARBA00023069"/>
    </source>
</evidence>
<keyword evidence="4 7" id="KW-0175">Coiled coil</keyword>
<comment type="caution">
    <text evidence="9">The sequence shown here is derived from an EMBL/GenBank/DDBJ whole genome shotgun (WGS) entry which is preliminary data.</text>
</comment>
<dbReference type="PANTHER" id="PTHR31954">
    <property type="entry name" value="CILIA- AND FLAGELLA-ASSOCIATED PROTEIN 157"/>
    <property type="match status" value="1"/>
</dbReference>
<keyword evidence="10" id="KW-1185">Reference proteome</keyword>
<evidence type="ECO:0000313" key="10">
    <source>
        <dbReference type="Proteomes" id="UP001165060"/>
    </source>
</evidence>
<organism evidence="9 10">
    <name type="scientific">Tetraparma gracilis</name>
    <dbReference type="NCBI Taxonomy" id="2962635"/>
    <lineage>
        <taxon>Eukaryota</taxon>
        <taxon>Sar</taxon>
        <taxon>Stramenopiles</taxon>
        <taxon>Ochrophyta</taxon>
        <taxon>Bolidophyceae</taxon>
        <taxon>Parmales</taxon>
        <taxon>Triparmaceae</taxon>
        <taxon>Tetraparma</taxon>
    </lineage>
</organism>
<feature type="region of interest" description="Disordered" evidence="8">
    <location>
        <begin position="452"/>
        <end position="484"/>
    </location>
</feature>
<comment type="similarity">
    <text evidence="2">Belongs to the CFAP157 family.</text>
</comment>
<evidence type="ECO:0000256" key="4">
    <source>
        <dbReference type="ARBA" id="ARBA00023054"/>
    </source>
</evidence>
<feature type="compositionally biased region" description="Gly residues" evidence="8">
    <location>
        <begin position="380"/>
        <end position="391"/>
    </location>
</feature>
<keyword evidence="6" id="KW-0966">Cell projection</keyword>
<dbReference type="Proteomes" id="UP001165060">
    <property type="component" value="Unassembled WGS sequence"/>
</dbReference>
<dbReference type="InterPro" id="IPR038844">
    <property type="entry name" value="CFAP157"/>
</dbReference>
<gene>
    <name evidence="9" type="ORF">TeGR_g6414</name>
</gene>
<feature type="coiled-coil region" evidence="7">
    <location>
        <begin position="19"/>
        <end position="143"/>
    </location>
</feature>
<evidence type="ECO:0000256" key="2">
    <source>
        <dbReference type="ARBA" id="ARBA00010841"/>
    </source>
</evidence>
<proteinExistence type="inferred from homology"/>
<feature type="region of interest" description="Disordered" evidence="8">
    <location>
        <begin position="363"/>
        <end position="395"/>
    </location>
</feature>
<evidence type="ECO:0000256" key="8">
    <source>
        <dbReference type="SAM" id="MobiDB-lite"/>
    </source>
</evidence>
<keyword evidence="5" id="KW-0969">Cilium</keyword>
<name>A0ABQ6MZX5_9STRA</name>
<dbReference type="EMBL" id="BRYB01003416">
    <property type="protein sequence ID" value="GMI36263.1"/>
    <property type="molecule type" value="Genomic_DNA"/>
</dbReference>
<evidence type="ECO:0000256" key="3">
    <source>
        <dbReference type="ARBA" id="ARBA00014087"/>
    </source>
</evidence>
<reference evidence="9 10" key="1">
    <citation type="journal article" date="2023" name="Commun. Biol.">
        <title>Genome analysis of Parmales, the sister group of diatoms, reveals the evolutionary specialization of diatoms from phago-mixotrophs to photoautotrophs.</title>
        <authorList>
            <person name="Ban H."/>
            <person name="Sato S."/>
            <person name="Yoshikawa S."/>
            <person name="Yamada K."/>
            <person name="Nakamura Y."/>
            <person name="Ichinomiya M."/>
            <person name="Sato N."/>
            <person name="Blanc-Mathieu R."/>
            <person name="Endo H."/>
            <person name="Kuwata A."/>
            <person name="Ogata H."/>
        </authorList>
    </citation>
    <scope>NUCLEOTIDE SEQUENCE [LARGE SCALE GENOMIC DNA]</scope>
</reference>
<evidence type="ECO:0000313" key="9">
    <source>
        <dbReference type="EMBL" id="GMI36263.1"/>
    </source>
</evidence>
<evidence type="ECO:0000256" key="6">
    <source>
        <dbReference type="ARBA" id="ARBA00023273"/>
    </source>
</evidence>
<evidence type="ECO:0000256" key="7">
    <source>
        <dbReference type="SAM" id="Coils"/>
    </source>
</evidence>
<evidence type="ECO:0000256" key="1">
    <source>
        <dbReference type="ARBA" id="ARBA00004138"/>
    </source>
</evidence>
<feature type="coiled-coil region" evidence="7">
    <location>
        <begin position="201"/>
        <end position="239"/>
    </location>
</feature>
<protein>
    <recommendedName>
        <fullName evidence="3">Cilia- and flagella-associated protein 157</fullName>
    </recommendedName>
</protein>
<comment type="subcellular location">
    <subcellularLocation>
        <location evidence="1">Cell projection</location>
        <location evidence="1">Cilium</location>
    </subcellularLocation>
</comment>
<dbReference type="PANTHER" id="PTHR31954:SF1">
    <property type="entry name" value="CILIA- AND FLAGELLA-ASSOCIATED PROTEIN 157"/>
    <property type="match status" value="1"/>
</dbReference>
<sequence length="484" mass="55365">MCNVYYYLHKKLDDNYDVIAQLEHQLLSEEMERKVSEDKYNKQIHENEKDFKVEIDKLNNRMTEVDEKLFGMKEIDGYKQSIETEMSQLLRALEDERSNHFTQVQELERANVKEKEALKNELLEKLRQAKIELTDKANETLVEIKRKARADHTKNAEKLHNHGMRATTVLKKNIEEHEINNEIKRNLGVSNDIQATMKNREIAYQRQIASLTKELQELGTELEDKMVELQESREEMTMEEQSELDAIQELEASLAAQKQGLIAAAEAAEDSTAEYEIEVMAQQELNKFLSVALSDCRRQAQLISSRGGVIPDWNDDRLWEPNVVIPPRLNELSLAQRRAVFKFLLSEIHRYKLRVESVMEKRRHDEMLEERKRNKRAEKGGGGGGGGGGDGTASVGWRASSGIDMGEMAEVEEEVKPKTGIAGWDHYDANNFLGGILALTQVAEKQTRTMEVQTEHWAGDDVSLSSDSTLAPLGGHRSRSKWSR</sequence>